<name>A0A061R6V5_9CHLO</name>
<dbReference type="Pfam" id="PF14580">
    <property type="entry name" value="LRR_9"/>
    <property type="match status" value="1"/>
</dbReference>
<evidence type="ECO:0000256" key="4">
    <source>
        <dbReference type="ARBA" id="ARBA00022728"/>
    </source>
</evidence>
<dbReference type="InterPro" id="IPR044640">
    <property type="entry name" value="RU2A"/>
</dbReference>
<dbReference type="InterPro" id="IPR003603">
    <property type="entry name" value="U2A'_phosphoprotein32A_C"/>
</dbReference>
<dbReference type="PANTHER" id="PTHR10552:SF6">
    <property type="entry name" value="U2 SMALL NUCLEAR RIBONUCLEOPROTEIN A"/>
    <property type="match status" value="1"/>
</dbReference>
<evidence type="ECO:0000256" key="7">
    <source>
        <dbReference type="ARBA" id="ARBA00023242"/>
    </source>
</evidence>
<sequence>MDTRSGPLAIAGAGSLGPRLAGRLTAELILRSPQYMNCCKMYEIELRGNKIAEIENLGATENQFDSIDLSDNAIVRLEGFPVLRRLKQLLLSNNRIMRIGSNLERSIPSLEVLVLNNNRFNNLQDIDPLASLPKLKYLSLLDNPITKKPDYRLYVISKLQQLKVLDFRKVKDKERKEASEKFKSGAPAEAPKTFEPGEGLPQANGSPTEKAPKKKAGPTPEQLTAIQAAIANAQTLEEVTMLEEALATGVMPSSLQLSGGGSAAPMDEG</sequence>
<dbReference type="GO" id="GO:0000398">
    <property type="term" value="P:mRNA splicing, via spliceosome"/>
    <property type="evidence" value="ECO:0007669"/>
    <property type="project" value="InterPro"/>
</dbReference>
<keyword evidence="4" id="KW-0747">Spliceosome</keyword>
<keyword evidence="7" id="KW-0539">Nucleus</keyword>
<dbReference type="GO" id="GO:0005681">
    <property type="term" value="C:spliceosomal complex"/>
    <property type="evidence" value="ECO:0007669"/>
    <property type="project" value="UniProtKB-KW"/>
</dbReference>
<keyword evidence="4" id="KW-0507">mRNA processing</keyword>
<evidence type="ECO:0000256" key="1">
    <source>
        <dbReference type="ARBA" id="ARBA00004123"/>
    </source>
</evidence>
<dbReference type="SMART" id="SM00446">
    <property type="entry name" value="LRRcap"/>
    <property type="match status" value="1"/>
</dbReference>
<organism evidence="11">
    <name type="scientific">Tetraselmis sp. GSL018</name>
    <dbReference type="NCBI Taxonomy" id="582737"/>
    <lineage>
        <taxon>Eukaryota</taxon>
        <taxon>Viridiplantae</taxon>
        <taxon>Chlorophyta</taxon>
        <taxon>core chlorophytes</taxon>
        <taxon>Chlorodendrophyceae</taxon>
        <taxon>Chlorodendrales</taxon>
        <taxon>Chlorodendraceae</taxon>
        <taxon>Tetraselmis</taxon>
    </lineage>
</organism>
<evidence type="ECO:0000256" key="8">
    <source>
        <dbReference type="ARBA" id="ARBA00024196"/>
    </source>
</evidence>
<evidence type="ECO:0000259" key="10">
    <source>
        <dbReference type="SMART" id="SM00446"/>
    </source>
</evidence>
<protein>
    <submittedName>
        <fullName evidence="11">U2 small nuclear ribonucleoprotein A</fullName>
    </submittedName>
</protein>
<comment type="similarity">
    <text evidence="8">Belongs to the U2 small nuclear ribonucleoprotein A family.</text>
</comment>
<dbReference type="FunFam" id="3.80.10.10:FF:000026">
    <property type="entry name" value="U2 small nuclear ribonucleoprotein A"/>
    <property type="match status" value="1"/>
</dbReference>
<keyword evidence="11" id="KW-0687">Ribonucleoprotein</keyword>
<keyword evidence="3" id="KW-0433">Leucine-rich repeat</keyword>
<dbReference type="InterPro" id="IPR032675">
    <property type="entry name" value="LRR_dom_sf"/>
</dbReference>
<gene>
    <name evidence="11" type="primary">SNRPA1</name>
    <name evidence="11" type="ORF">TSPGSL018_14116</name>
</gene>
<feature type="domain" description="U2A'/phosphoprotein 32 family A C-terminal" evidence="10">
    <location>
        <begin position="148"/>
        <end position="166"/>
    </location>
</feature>
<reference evidence="11" key="1">
    <citation type="submission" date="2014-05" db="EMBL/GenBank/DDBJ databases">
        <title>The transcriptome of the halophilic microalga Tetraselmis sp. GSL018 isolated from the Great Salt Lake, Utah.</title>
        <authorList>
            <person name="Jinkerson R.E."/>
            <person name="D'Adamo S."/>
            <person name="Posewitz M.C."/>
        </authorList>
    </citation>
    <scope>NUCLEOTIDE SEQUENCE</scope>
    <source>
        <strain evidence="11">GSL018</strain>
    </source>
</reference>
<feature type="region of interest" description="Disordered" evidence="9">
    <location>
        <begin position="250"/>
        <end position="269"/>
    </location>
</feature>
<proteinExistence type="inferred from homology"/>
<dbReference type="InterPro" id="IPR001611">
    <property type="entry name" value="Leu-rich_rpt"/>
</dbReference>
<evidence type="ECO:0000313" key="11">
    <source>
        <dbReference type="EMBL" id="JAC66256.1"/>
    </source>
</evidence>
<evidence type="ECO:0000256" key="5">
    <source>
        <dbReference type="ARBA" id="ARBA00022737"/>
    </source>
</evidence>
<comment type="subcellular location">
    <subcellularLocation>
        <location evidence="2">Cytoplasm</location>
        <location evidence="2">Cytoskeleton</location>
        <location evidence="2">Cilium axoneme</location>
    </subcellularLocation>
    <subcellularLocation>
        <location evidence="1">Nucleus</location>
    </subcellularLocation>
</comment>
<dbReference type="AlphaFoldDB" id="A0A061R6V5"/>
<accession>A0A061R6V5</accession>
<evidence type="ECO:0000256" key="9">
    <source>
        <dbReference type="SAM" id="MobiDB-lite"/>
    </source>
</evidence>
<dbReference type="SUPFAM" id="SSF52058">
    <property type="entry name" value="L domain-like"/>
    <property type="match status" value="1"/>
</dbReference>
<dbReference type="EMBL" id="GBEZ01020416">
    <property type="protein sequence ID" value="JAC66256.1"/>
    <property type="molecule type" value="Transcribed_RNA"/>
</dbReference>
<feature type="region of interest" description="Disordered" evidence="9">
    <location>
        <begin position="176"/>
        <end position="226"/>
    </location>
</feature>
<dbReference type="PROSITE" id="PS51450">
    <property type="entry name" value="LRR"/>
    <property type="match status" value="1"/>
</dbReference>
<dbReference type="Gene3D" id="3.80.10.10">
    <property type="entry name" value="Ribonuclease Inhibitor"/>
    <property type="match status" value="1"/>
</dbReference>
<dbReference type="PANTHER" id="PTHR10552">
    <property type="entry name" value="U2 SMALL NUCLEAR RIBONUCLEOPROTEIN A"/>
    <property type="match status" value="1"/>
</dbReference>
<keyword evidence="5" id="KW-0677">Repeat</keyword>
<keyword evidence="6" id="KW-0508">mRNA splicing</keyword>
<evidence type="ECO:0000256" key="2">
    <source>
        <dbReference type="ARBA" id="ARBA00004430"/>
    </source>
</evidence>
<evidence type="ECO:0000256" key="3">
    <source>
        <dbReference type="ARBA" id="ARBA00022614"/>
    </source>
</evidence>
<dbReference type="GO" id="GO:0005930">
    <property type="term" value="C:axoneme"/>
    <property type="evidence" value="ECO:0007669"/>
    <property type="project" value="UniProtKB-SubCell"/>
</dbReference>
<evidence type="ECO:0000256" key="6">
    <source>
        <dbReference type="ARBA" id="ARBA00023187"/>
    </source>
</evidence>
<dbReference type="GO" id="GO:0030620">
    <property type="term" value="F:U2 snRNA binding"/>
    <property type="evidence" value="ECO:0007669"/>
    <property type="project" value="InterPro"/>
</dbReference>